<dbReference type="Proteomes" id="UP000501982">
    <property type="component" value="Chromosome"/>
</dbReference>
<keyword evidence="4" id="KW-0786">Thiamine pyrophosphate</keyword>
<dbReference type="CDD" id="cd07037">
    <property type="entry name" value="TPP_PYR_MenD"/>
    <property type="match status" value="1"/>
</dbReference>
<dbReference type="InterPro" id="IPR004433">
    <property type="entry name" value="MenaQ_synth_MenD"/>
</dbReference>
<dbReference type="Pfam" id="PF02776">
    <property type="entry name" value="TPP_enzyme_N"/>
    <property type="match status" value="1"/>
</dbReference>
<feature type="domain" description="Thiamine pyrophosphate enzyme N-terminal TPP-binding" evidence="6">
    <location>
        <begin position="14"/>
        <end position="123"/>
    </location>
</feature>
<dbReference type="EMBL" id="CP051672">
    <property type="protein sequence ID" value="QJE26860.1"/>
    <property type="molecule type" value="Genomic_DNA"/>
</dbReference>
<keyword evidence="5" id="KW-0464">Manganese</keyword>
<keyword evidence="2" id="KW-0479">Metal-binding</keyword>
<dbReference type="GO" id="GO:0009234">
    <property type="term" value="P:menaquinone biosynthetic process"/>
    <property type="evidence" value="ECO:0007669"/>
    <property type="project" value="InterPro"/>
</dbReference>
<dbReference type="Gene3D" id="3.40.50.970">
    <property type="match status" value="2"/>
</dbReference>
<organism evidence="7 8">
    <name type="scientific">Parabacteroides distasonis</name>
    <dbReference type="NCBI Taxonomy" id="823"/>
    <lineage>
        <taxon>Bacteria</taxon>
        <taxon>Pseudomonadati</taxon>
        <taxon>Bacteroidota</taxon>
        <taxon>Bacteroidia</taxon>
        <taxon>Bacteroidales</taxon>
        <taxon>Tannerellaceae</taxon>
        <taxon>Parabacteroides</taxon>
    </lineage>
</organism>
<proteinExistence type="predicted"/>
<evidence type="ECO:0000256" key="4">
    <source>
        <dbReference type="ARBA" id="ARBA00023052"/>
    </source>
</evidence>
<reference evidence="7 8" key="1">
    <citation type="submission" date="2020-04" db="EMBL/GenBank/DDBJ databases">
        <title>Complete Genomes and Methylome analysis of CBBP consortium that reverse antibiotic-induced susceptibility to vancomycin-resistant Enterococcus faecium infection.</title>
        <authorList>
            <person name="Fomenkov A."/>
            <person name="Zhang Z."/>
            <person name="Pamer E."/>
            <person name="Roberts R.J."/>
        </authorList>
    </citation>
    <scope>NUCLEOTIDE SEQUENCE [LARGE SCALE GENOMIC DNA]</scope>
    <source>
        <strain evidence="8">CBBP</strain>
    </source>
</reference>
<accession>A0A7L5EA10</accession>
<dbReference type="GO" id="GO:0046872">
    <property type="term" value="F:metal ion binding"/>
    <property type="evidence" value="ECO:0007669"/>
    <property type="project" value="UniProtKB-KW"/>
</dbReference>
<keyword evidence="3" id="KW-0460">Magnesium</keyword>
<dbReference type="InterPro" id="IPR012001">
    <property type="entry name" value="Thiamin_PyroP_enz_TPP-bd_dom"/>
</dbReference>
<dbReference type="InterPro" id="IPR029061">
    <property type="entry name" value="THDP-binding"/>
</dbReference>
<evidence type="ECO:0000313" key="8">
    <source>
        <dbReference type="Proteomes" id="UP000501982"/>
    </source>
</evidence>
<dbReference type="GO" id="GO:0030976">
    <property type="term" value="F:thiamine pyrophosphate binding"/>
    <property type="evidence" value="ECO:0007669"/>
    <property type="project" value="InterPro"/>
</dbReference>
<dbReference type="SUPFAM" id="SSF52518">
    <property type="entry name" value="Thiamin diphosphate-binding fold (THDP-binding)"/>
    <property type="match status" value="2"/>
</dbReference>
<dbReference type="GO" id="GO:0070204">
    <property type="term" value="F:2-succinyl-5-enolpyruvyl-6-hydroxy-3-cyclohexene-1-carboxylic-acid synthase activity"/>
    <property type="evidence" value="ECO:0007669"/>
    <property type="project" value="InterPro"/>
</dbReference>
<sequence length="589" mass="66637">MNNNHFYTSERSVQILISLLKQHGIKKVVASPGTTNITLVASLQQDDWFNMYSSVDERSAAYIACGMAAESGEPVVLTCTGATASRNYLPGLTEAYYRKLPVLVVTFAPDRNEIGHLLPQMLDRQIVPKDVATLSEYVVACRNRMDEWDCEVRINRTILALRRHGGGPAHLNMTRCYSPDFSVRELPLARKIDRVMPYDLWPNLPQGRIAVVVGAHRTFSLELTESIDRFCSLTGAVVFCDHTSGYRGRFRVGHALVGMQSYYSSPLFATDLLIHLGEISGDYPQQEKLGKGARIVWRVNEDGELRDPFHKLVKVFEMRERDFFDHYALMTKTKESNAYLNECREEYRKVLELIPDLPLSNLWIARQISQSLPQRSFLHLGILNSLRAWNVFEVDNSIESISNTGGFGIDGILSTLMGASLNTPDRLHFCALGDLAFFYDMNAMGNRHVGRNVRILLVNNGKGTEFRNYTHPGAAFGEGADRFIAAAGHYGNQSSELVRHYANDLGYEYLSARDKEEFDSCKERFLTPEMTDRPMLLEVFTNSDEESEALRLVNTAYADTLLKARQFIKEVVKETVGIRAFQKIKKVLK</sequence>
<dbReference type="PIRSF" id="PIRSF004983">
    <property type="entry name" value="MenD"/>
    <property type="match status" value="1"/>
</dbReference>
<dbReference type="RefSeq" id="WP_122145206.1">
    <property type="nucleotide sequence ID" value="NZ_CAXVLJ010000007.1"/>
</dbReference>
<dbReference type="PANTHER" id="PTHR42916">
    <property type="entry name" value="2-SUCCINYL-5-ENOLPYRUVYL-6-HYDROXY-3-CYCLOHEXENE-1-CARBOXYLATE SYNTHASE"/>
    <property type="match status" value="1"/>
</dbReference>
<gene>
    <name evidence="7" type="ORF">HHO38_00245</name>
</gene>
<evidence type="ECO:0000256" key="2">
    <source>
        <dbReference type="ARBA" id="ARBA00022723"/>
    </source>
</evidence>
<evidence type="ECO:0000256" key="5">
    <source>
        <dbReference type="ARBA" id="ARBA00023211"/>
    </source>
</evidence>
<dbReference type="PANTHER" id="PTHR42916:SF1">
    <property type="entry name" value="PROTEIN PHYLLO, CHLOROPLASTIC"/>
    <property type="match status" value="1"/>
</dbReference>
<dbReference type="Gene3D" id="3.40.50.1220">
    <property type="entry name" value="TPP-binding domain"/>
    <property type="match status" value="1"/>
</dbReference>
<evidence type="ECO:0000313" key="7">
    <source>
        <dbReference type="EMBL" id="QJE26860.1"/>
    </source>
</evidence>
<dbReference type="AlphaFoldDB" id="A0A7L5EA10"/>
<evidence type="ECO:0000256" key="1">
    <source>
        <dbReference type="ARBA" id="ARBA00022679"/>
    </source>
</evidence>
<keyword evidence="1" id="KW-0808">Transferase</keyword>
<name>A0A7L5EA10_PARDI</name>
<protein>
    <submittedName>
        <fullName evidence="7">2-succinyl-5-enolpyruvyl-6-hydroxy-3-cyclohexene-1-carboxylate synthase</fullName>
    </submittedName>
</protein>
<evidence type="ECO:0000256" key="3">
    <source>
        <dbReference type="ARBA" id="ARBA00022842"/>
    </source>
</evidence>
<evidence type="ECO:0000259" key="6">
    <source>
        <dbReference type="Pfam" id="PF02776"/>
    </source>
</evidence>